<dbReference type="PANTHER" id="PTHR38248">
    <property type="entry name" value="FUNK1 6"/>
    <property type="match status" value="1"/>
</dbReference>
<dbReference type="PANTHER" id="PTHR38248:SF2">
    <property type="entry name" value="FUNK1 11"/>
    <property type="match status" value="1"/>
</dbReference>
<feature type="compositionally biased region" description="Low complexity" evidence="1">
    <location>
        <begin position="753"/>
        <end position="766"/>
    </location>
</feature>
<dbReference type="PROSITE" id="PS00109">
    <property type="entry name" value="PROTEIN_KINASE_TYR"/>
    <property type="match status" value="1"/>
</dbReference>
<reference evidence="3 4" key="1">
    <citation type="journal article" date="2024" name="J Genomics">
        <title>Draft genome sequencing and assembly of Favolaschia claudopus CIRM-BRFM 2984 isolated from oak limbs.</title>
        <authorList>
            <person name="Navarro D."/>
            <person name="Drula E."/>
            <person name="Chaduli D."/>
            <person name="Cazenave R."/>
            <person name="Ahrendt S."/>
            <person name="Wang J."/>
            <person name="Lipzen A."/>
            <person name="Daum C."/>
            <person name="Barry K."/>
            <person name="Grigoriev I.V."/>
            <person name="Favel A."/>
            <person name="Rosso M.N."/>
            <person name="Martin F."/>
        </authorList>
    </citation>
    <scope>NUCLEOTIDE SEQUENCE [LARGE SCALE GENOMIC DNA]</scope>
    <source>
        <strain evidence="3 4">CIRM-BRFM 2984</strain>
    </source>
</reference>
<proteinExistence type="predicted"/>
<feature type="compositionally biased region" description="Basic and acidic residues" evidence="1">
    <location>
        <begin position="807"/>
        <end position="824"/>
    </location>
</feature>
<protein>
    <submittedName>
        <fullName evidence="3">Pkinase-fungal domain-containing protein</fullName>
    </submittedName>
</protein>
<evidence type="ECO:0000313" key="3">
    <source>
        <dbReference type="EMBL" id="KAK7053824.1"/>
    </source>
</evidence>
<feature type="region of interest" description="Disordered" evidence="1">
    <location>
        <begin position="750"/>
        <end position="852"/>
    </location>
</feature>
<feature type="domain" description="Fungal-type protein kinase" evidence="2">
    <location>
        <begin position="490"/>
        <end position="640"/>
    </location>
</feature>
<evidence type="ECO:0000259" key="2">
    <source>
        <dbReference type="Pfam" id="PF17667"/>
    </source>
</evidence>
<name>A0AAW0DQX5_9AGAR</name>
<evidence type="ECO:0000256" key="1">
    <source>
        <dbReference type="SAM" id="MobiDB-lite"/>
    </source>
</evidence>
<dbReference type="AlphaFoldDB" id="A0AAW0DQX5"/>
<feature type="region of interest" description="Disordered" evidence="1">
    <location>
        <begin position="1"/>
        <end position="86"/>
    </location>
</feature>
<dbReference type="InterPro" id="IPR040976">
    <property type="entry name" value="Pkinase_fungal"/>
</dbReference>
<dbReference type="Pfam" id="PF17667">
    <property type="entry name" value="Pkinase_fungal"/>
    <property type="match status" value="1"/>
</dbReference>
<feature type="compositionally biased region" description="Polar residues" evidence="1">
    <location>
        <begin position="1"/>
        <end position="28"/>
    </location>
</feature>
<gene>
    <name evidence="3" type="ORF">R3P38DRAFT_2501352</name>
</gene>
<feature type="compositionally biased region" description="Polar residues" evidence="1">
    <location>
        <begin position="43"/>
        <end position="71"/>
    </location>
</feature>
<organism evidence="3 4">
    <name type="scientific">Favolaschia claudopus</name>
    <dbReference type="NCBI Taxonomy" id="2862362"/>
    <lineage>
        <taxon>Eukaryota</taxon>
        <taxon>Fungi</taxon>
        <taxon>Dikarya</taxon>
        <taxon>Basidiomycota</taxon>
        <taxon>Agaricomycotina</taxon>
        <taxon>Agaricomycetes</taxon>
        <taxon>Agaricomycetidae</taxon>
        <taxon>Agaricales</taxon>
        <taxon>Marasmiineae</taxon>
        <taxon>Mycenaceae</taxon>
        <taxon>Favolaschia</taxon>
    </lineage>
</organism>
<feature type="compositionally biased region" description="Basic and acidic residues" evidence="1">
    <location>
        <begin position="72"/>
        <end position="86"/>
    </location>
</feature>
<accession>A0AAW0DQX5</accession>
<dbReference type="Proteomes" id="UP001362999">
    <property type="component" value="Unassembled WGS sequence"/>
</dbReference>
<dbReference type="EMBL" id="JAWWNJ010000006">
    <property type="protein sequence ID" value="KAK7053824.1"/>
    <property type="molecule type" value="Genomic_DNA"/>
</dbReference>
<comment type="caution">
    <text evidence="3">The sequence shown here is derived from an EMBL/GenBank/DDBJ whole genome shotgun (WGS) entry which is preliminary data.</text>
</comment>
<dbReference type="InterPro" id="IPR008266">
    <property type="entry name" value="Tyr_kinase_AS"/>
</dbReference>
<keyword evidence="4" id="KW-1185">Reference proteome</keyword>
<dbReference type="GO" id="GO:0004672">
    <property type="term" value="F:protein kinase activity"/>
    <property type="evidence" value="ECO:0007669"/>
    <property type="project" value="InterPro"/>
</dbReference>
<sequence>MSTTTSKFASVPGESSATLDASHASTTVPPQPASRSDAAGQRTPPTASYSIPASASLSPQKSRIGQQNQPRTLEEYKENDPGQKRQWADGMSDKFIGVIPATELIDLLPSARKEQKKIPAIVDKCKALFTASKKQLKQALNEDDTSKPLLEFLEKVFEEFPNATRPVVADTHNTYFKAVFKGEHDTRPDITTGRPGITLERITIEHWHWIHAGLVIELKFEIDIFDANGKIKDTAYAHDALTQLGKSARSLSVTHSGCHVYVIAVFKGRMTRILRFDRGGFIATEAFDWLTEKELLPKFFYRLYNAKPGHMVGDDDTVSVPPKKVKKALWKRLQGIEFYKNKFPTLEDATRNSLCIKAALFEEEIDDKGNVSRKSTVVDCLTFGPPLSTADGLFGRTTQVYRVILEEDLNDEGKPLTVRALKVRSHSEKIALSLMTDSWRQTCRRPEVDYYDAIAHYCTTNNESMDGMAQCLGSVDLADGGKGWDSNLHRTFLFGFKEFEHWERRHMRTLLTPVGGPLNKFGSAEILWDALCSAVHHLYLASLAGVLHRDVSEGNILLQELSPSKGFLLDWDYAEFTVDGLRRFHVAFPDADRIEASKKYHDVSKSLKEFTIRVPRVDLSAVTREPAHDLESVYWLLVWMILRHTQHGHPDGALACNKLFAKGVVAKVSWLQEPQFLSRLATEPLFKLEDLLRRLVAKQYPGDVSGQQRETITFDTVSQAFMDSAEVPFSEPEVPAIDYVVPSGIPAKNQIRQSQSQAQSGVGQSRGSKRTHANADLDEPIVSPSSGGDGEAGSESRNTKKSKTGHGRNDGGEERKEDKTEGTRRRSARHNNSVSKVAETVQGKRSGGKRNR</sequence>
<evidence type="ECO:0000313" key="4">
    <source>
        <dbReference type="Proteomes" id="UP001362999"/>
    </source>
</evidence>